<name>A0A080LYX9_9PROT</name>
<evidence type="ECO:0000313" key="2">
    <source>
        <dbReference type="Proteomes" id="UP000020077"/>
    </source>
</evidence>
<accession>A0A080LYX9</accession>
<sequence length="67" mass="7576">MHYAGAVQLAMLGERESSTARLEEAVSAYREALKKYTRERVPLNWAGTQRNLESAENTLAARKVRKP</sequence>
<gene>
    <name evidence="1" type="ORF">AW09_000594</name>
</gene>
<dbReference type="Proteomes" id="UP000020077">
    <property type="component" value="Unassembled WGS sequence"/>
</dbReference>
<evidence type="ECO:0008006" key="3">
    <source>
        <dbReference type="Google" id="ProtNLM"/>
    </source>
</evidence>
<evidence type="ECO:0000313" key="1">
    <source>
        <dbReference type="EMBL" id="KFB74142.1"/>
    </source>
</evidence>
<comment type="caution">
    <text evidence="1">The sequence shown here is derived from an EMBL/GenBank/DDBJ whole genome shotgun (WGS) entry which is preliminary data.</text>
</comment>
<protein>
    <recommendedName>
        <fullName evidence="3">Tetratricopeptide repeat protein</fullName>
    </recommendedName>
</protein>
<proteinExistence type="predicted"/>
<organism evidence="1 2">
    <name type="scientific">Candidatus Accumulibacter phosphatis</name>
    <dbReference type="NCBI Taxonomy" id="327160"/>
    <lineage>
        <taxon>Bacteria</taxon>
        <taxon>Pseudomonadati</taxon>
        <taxon>Pseudomonadota</taxon>
        <taxon>Betaproteobacteria</taxon>
        <taxon>Candidatus Accumulibacter</taxon>
    </lineage>
</organism>
<reference evidence="1 2" key="1">
    <citation type="submission" date="2014-02" db="EMBL/GenBank/DDBJ databases">
        <title>Expanding our view of genomic diversity in Candidatus Accumulibacter clades.</title>
        <authorList>
            <person name="Skennerton C.T."/>
            <person name="Barr J.J."/>
            <person name="Slater F.R."/>
            <person name="Bond P.L."/>
            <person name="Tyson G.W."/>
        </authorList>
    </citation>
    <scope>NUCLEOTIDE SEQUENCE [LARGE SCALE GENOMIC DNA]</scope>
    <source>
        <strain evidence="2">BA-91</strain>
    </source>
</reference>
<dbReference type="EMBL" id="JDVG02000093">
    <property type="protein sequence ID" value="KFB74142.1"/>
    <property type="molecule type" value="Genomic_DNA"/>
</dbReference>
<dbReference type="AlphaFoldDB" id="A0A080LYX9"/>